<keyword evidence="7 11" id="KW-0648">Protein biosynthesis</keyword>
<dbReference type="InterPro" id="IPR020056">
    <property type="entry name" value="Rbsml_bL25/Gln-tRNA_synth_N"/>
</dbReference>
<dbReference type="InterPro" id="IPR014729">
    <property type="entry name" value="Rossmann-like_a/b/a_fold"/>
</dbReference>
<reference evidence="16" key="1">
    <citation type="journal article" date="2019" name="Int. J. Syst. Evol. Microbiol.">
        <title>The Global Catalogue of Microorganisms (GCM) 10K type strain sequencing project: providing services to taxonomists for standard genome sequencing and annotation.</title>
        <authorList>
            <consortium name="The Broad Institute Genomics Platform"/>
            <consortium name="The Broad Institute Genome Sequencing Center for Infectious Disease"/>
            <person name="Wu L."/>
            <person name="Ma J."/>
        </authorList>
    </citation>
    <scope>NUCLEOTIDE SEQUENCE [LARGE SCALE GENOMIC DNA]</scope>
    <source>
        <strain evidence="16">JCM 17804</strain>
    </source>
</reference>
<dbReference type="InterPro" id="IPR000924">
    <property type="entry name" value="Glu/Gln-tRNA-synth"/>
</dbReference>
<keyword evidence="5 11" id="KW-0547">Nucleotide-binding</keyword>
<evidence type="ECO:0000313" key="15">
    <source>
        <dbReference type="EMBL" id="GAA4333607.1"/>
    </source>
</evidence>
<evidence type="ECO:0000259" key="12">
    <source>
        <dbReference type="Pfam" id="PF00749"/>
    </source>
</evidence>
<dbReference type="EMBL" id="BAABGJ010000008">
    <property type="protein sequence ID" value="GAA4333607.1"/>
    <property type="molecule type" value="Genomic_DNA"/>
</dbReference>
<keyword evidence="16" id="KW-1185">Reference proteome</keyword>
<dbReference type="PRINTS" id="PR00987">
    <property type="entry name" value="TRNASYNTHGLU"/>
</dbReference>
<feature type="domain" description="Glutamyl/glutaminyl-tRNA synthetase class Ib catalytic" evidence="12">
    <location>
        <begin position="54"/>
        <end position="380"/>
    </location>
</feature>
<dbReference type="Pfam" id="PF00749">
    <property type="entry name" value="tRNA-synt_1c"/>
    <property type="match status" value="1"/>
</dbReference>
<name>A0ABP8H397_9BURK</name>
<evidence type="ECO:0000256" key="4">
    <source>
        <dbReference type="ARBA" id="ARBA00022598"/>
    </source>
</evidence>
<keyword evidence="8 11" id="KW-0030">Aminoacyl-tRNA synthetase</keyword>
<dbReference type="Gene3D" id="2.40.240.10">
    <property type="entry name" value="Ribosomal Protein L25, Chain P"/>
    <property type="match status" value="2"/>
</dbReference>
<dbReference type="InterPro" id="IPR001412">
    <property type="entry name" value="aa-tRNA-synth_I_CS"/>
</dbReference>
<comment type="similarity">
    <text evidence="1 11">Belongs to the class-I aminoacyl-tRNA synthetase family.</text>
</comment>
<dbReference type="InterPro" id="IPR004514">
    <property type="entry name" value="Gln-tRNA-synth"/>
</dbReference>
<dbReference type="InterPro" id="IPR020058">
    <property type="entry name" value="Glu/Gln-tRNA-synth_Ib_cat-dom"/>
</dbReference>
<evidence type="ECO:0000256" key="1">
    <source>
        <dbReference type="ARBA" id="ARBA00005594"/>
    </source>
</evidence>
<proteinExistence type="inferred from homology"/>
<accession>A0ABP8H397</accession>
<dbReference type="InterPro" id="IPR011035">
    <property type="entry name" value="Ribosomal_bL25/Gln-tRNA_synth"/>
</dbReference>
<dbReference type="Pfam" id="PF20974">
    <property type="entry name" value="tRNA-synt_1c_C2"/>
    <property type="match status" value="1"/>
</dbReference>
<sequence length="599" mass="67305">MTSAADHDTAKPSHFLRHVIENDLQQGHYATRRWGGSPGDAAHHAQGMQDPARVRLRFPPEPNGYLHIGHAKSIWLNFELAREYGGVCHLRFDDTNPEKEEQEYVDAIRDAVRWMGYDVTLADDPAHPGQPSEHVYFASNYFDFMYRAAEYLIGAGLAYVDEQSAEQIRATRGDFNTPGTDSPYRNRTPEENLARFRAMRDGQLPDGAAVLRAKIDMASPNINMRDPALYRIRRATHHNTGDRWCIYPMYTFAHPIEDALEQITHSICTLEFEDQRPFYDWLLDRLAEGGLIASPHPRQYEFARLNVTHVITSKRRLRQLVEEGHVDGWDDPRMPTLAGLRRRGYTPEALKLFCERSGVTKSGGWIEYASLEAALRDTLDPIAPRAMAVLDPVRLVITDWDERMGAGFLDECTAPVHPHHPEMGKRSFKLGREVWIERTDYEDVQPKGFFRLFPGNKVRLKYGHVIECTGGTRDAGGKLVEVQARLVPDTKSGTPGADAIKVKGNITWVAAADAVPAELRLYERLFAAAQPGAGEVQEELNPNSLVVTQGYVEPALAQAATGSAFQFERHGYFVPDSRQGAGGRLVFNRAAGMKDSWGK</sequence>
<dbReference type="NCBIfam" id="TIGR00440">
    <property type="entry name" value="glnS"/>
    <property type="match status" value="1"/>
</dbReference>
<dbReference type="NCBIfam" id="NF011291">
    <property type="entry name" value="PRK14703.1"/>
    <property type="match status" value="1"/>
</dbReference>
<evidence type="ECO:0000256" key="11">
    <source>
        <dbReference type="RuleBase" id="RU363037"/>
    </source>
</evidence>
<evidence type="ECO:0000256" key="3">
    <source>
        <dbReference type="ARBA" id="ARBA00022490"/>
    </source>
</evidence>
<dbReference type="PANTHER" id="PTHR43097">
    <property type="entry name" value="GLUTAMINE-TRNA LIGASE"/>
    <property type="match status" value="1"/>
</dbReference>
<evidence type="ECO:0000256" key="8">
    <source>
        <dbReference type="ARBA" id="ARBA00023146"/>
    </source>
</evidence>
<dbReference type="PROSITE" id="PS00178">
    <property type="entry name" value="AA_TRNA_LIGASE_I"/>
    <property type="match status" value="1"/>
</dbReference>
<organism evidence="15 16">
    <name type="scientific">Variovorax defluvii</name>
    <dbReference type="NCBI Taxonomy" id="913761"/>
    <lineage>
        <taxon>Bacteria</taxon>
        <taxon>Pseudomonadati</taxon>
        <taxon>Pseudomonadota</taxon>
        <taxon>Betaproteobacteria</taxon>
        <taxon>Burkholderiales</taxon>
        <taxon>Comamonadaceae</taxon>
        <taxon>Variovorax</taxon>
    </lineage>
</organism>
<dbReference type="InterPro" id="IPR049437">
    <property type="entry name" value="tRNA-synt_1c_C2"/>
</dbReference>
<evidence type="ECO:0000313" key="16">
    <source>
        <dbReference type="Proteomes" id="UP001500975"/>
    </source>
</evidence>
<feature type="domain" description="Glutamyl/glutaminyl-tRNA synthetase class Ib anti-codon binding" evidence="13">
    <location>
        <begin position="383"/>
        <end position="486"/>
    </location>
</feature>
<dbReference type="Proteomes" id="UP001500975">
    <property type="component" value="Unassembled WGS sequence"/>
</dbReference>
<dbReference type="GO" id="GO:0016874">
    <property type="term" value="F:ligase activity"/>
    <property type="evidence" value="ECO:0007669"/>
    <property type="project" value="UniProtKB-KW"/>
</dbReference>
<evidence type="ECO:0000256" key="6">
    <source>
        <dbReference type="ARBA" id="ARBA00022840"/>
    </source>
</evidence>
<dbReference type="InterPro" id="IPR020059">
    <property type="entry name" value="Glu/Gln-tRNA-synth_Ib_codon-bd"/>
</dbReference>
<evidence type="ECO:0000256" key="9">
    <source>
        <dbReference type="ARBA" id="ARBA00048270"/>
    </source>
</evidence>
<comment type="caution">
    <text evidence="15">The sequence shown here is derived from an EMBL/GenBank/DDBJ whole genome shotgun (WGS) entry which is preliminary data.</text>
</comment>
<evidence type="ECO:0000256" key="5">
    <source>
        <dbReference type="ARBA" id="ARBA00022741"/>
    </source>
</evidence>
<dbReference type="RefSeq" id="WP_345536152.1">
    <property type="nucleotide sequence ID" value="NZ_BAABGJ010000008.1"/>
</dbReference>
<dbReference type="Gene3D" id="3.40.50.620">
    <property type="entry name" value="HUPs"/>
    <property type="match status" value="1"/>
</dbReference>
<dbReference type="EC" id="6.1.1.18" evidence="2 10"/>
<dbReference type="Pfam" id="PF03950">
    <property type="entry name" value="tRNA-synt_1c_C"/>
    <property type="match status" value="1"/>
</dbReference>
<evidence type="ECO:0000259" key="14">
    <source>
        <dbReference type="Pfam" id="PF20974"/>
    </source>
</evidence>
<comment type="catalytic activity">
    <reaction evidence="9">
        <text>tRNA(Gln) + L-glutamine + ATP = L-glutaminyl-tRNA(Gln) + AMP + diphosphate</text>
        <dbReference type="Rhea" id="RHEA:20121"/>
        <dbReference type="Rhea" id="RHEA-COMP:9662"/>
        <dbReference type="Rhea" id="RHEA-COMP:9681"/>
        <dbReference type="ChEBI" id="CHEBI:30616"/>
        <dbReference type="ChEBI" id="CHEBI:33019"/>
        <dbReference type="ChEBI" id="CHEBI:58359"/>
        <dbReference type="ChEBI" id="CHEBI:78442"/>
        <dbReference type="ChEBI" id="CHEBI:78521"/>
        <dbReference type="ChEBI" id="CHEBI:456215"/>
        <dbReference type="EC" id="6.1.1.18"/>
    </reaction>
</comment>
<dbReference type="SUPFAM" id="SSF50715">
    <property type="entry name" value="Ribosomal protein L25-like"/>
    <property type="match status" value="1"/>
</dbReference>
<evidence type="ECO:0000259" key="13">
    <source>
        <dbReference type="Pfam" id="PF03950"/>
    </source>
</evidence>
<keyword evidence="4 11" id="KW-0436">Ligase</keyword>
<evidence type="ECO:0000256" key="7">
    <source>
        <dbReference type="ARBA" id="ARBA00022917"/>
    </source>
</evidence>
<dbReference type="SUPFAM" id="SSF52374">
    <property type="entry name" value="Nucleotidylyl transferase"/>
    <property type="match status" value="1"/>
</dbReference>
<evidence type="ECO:0000256" key="2">
    <source>
        <dbReference type="ARBA" id="ARBA00012836"/>
    </source>
</evidence>
<evidence type="ECO:0000256" key="10">
    <source>
        <dbReference type="NCBIfam" id="TIGR00440"/>
    </source>
</evidence>
<gene>
    <name evidence="15" type="ORF">GCM10023165_08870</name>
</gene>
<dbReference type="PANTHER" id="PTHR43097:SF5">
    <property type="entry name" value="GLUTAMATE--TRNA LIGASE"/>
    <property type="match status" value="1"/>
</dbReference>
<keyword evidence="6 11" id="KW-0067">ATP-binding</keyword>
<dbReference type="InterPro" id="IPR050132">
    <property type="entry name" value="Gln/Glu-tRNA_Ligase"/>
</dbReference>
<feature type="domain" description="tRNA synthetases class I (E and Q) anti-codon binding" evidence="14">
    <location>
        <begin position="506"/>
        <end position="576"/>
    </location>
</feature>
<protein>
    <recommendedName>
        <fullName evidence="2 10">Glutamine--tRNA ligase</fullName>
        <ecNumber evidence="2 10">6.1.1.18</ecNumber>
    </recommendedName>
</protein>
<keyword evidence="3" id="KW-0963">Cytoplasm</keyword>